<organism evidence="11 12">
    <name type="scientific">Aureobasidium melanogenum</name>
    <name type="common">Aureobasidium pullulans var. melanogenum</name>
    <dbReference type="NCBI Taxonomy" id="46634"/>
    <lineage>
        <taxon>Eukaryota</taxon>
        <taxon>Fungi</taxon>
        <taxon>Dikarya</taxon>
        <taxon>Ascomycota</taxon>
        <taxon>Pezizomycotina</taxon>
        <taxon>Dothideomycetes</taxon>
        <taxon>Dothideomycetidae</taxon>
        <taxon>Dothideales</taxon>
        <taxon>Saccotheciaceae</taxon>
        <taxon>Aureobasidium</taxon>
    </lineage>
</organism>
<dbReference type="AlphaFoldDB" id="A0A9P8E7G5"/>
<evidence type="ECO:0000256" key="6">
    <source>
        <dbReference type="ARBA" id="ARBA00023295"/>
    </source>
</evidence>
<dbReference type="SUPFAM" id="SSF51445">
    <property type="entry name" value="(Trans)glycosidases"/>
    <property type="match status" value="1"/>
</dbReference>
<feature type="transmembrane region" description="Helical" evidence="9">
    <location>
        <begin position="370"/>
        <end position="391"/>
    </location>
</feature>
<reference evidence="11" key="1">
    <citation type="journal article" date="2021" name="J Fungi (Basel)">
        <title>Virulence traits and population genomics of the black yeast Aureobasidium melanogenum.</title>
        <authorList>
            <person name="Cernosa A."/>
            <person name="Sun X."/>
            <person name="Gostincar C."/>
            <person name="Fang C."/>
            <person name="Gunde-Cimerman N."/>
            <person name="Song Z."/>
        </authorList>
    </citation>
    <scope>NUCLEOTIDE SEQUENCE</scope>
    <source>
        <strain evidence="11">EXF-9911</strain>
    </source>
</reference>
<feature type="region of interest" description="Disordered" evidence="8">
    <location>
        <begin position="262"/>
        <end position="300"/>
    </location>
</feature>
<keyword evidence="7" id="KW-0624">Polysaccharide degradation</keyword>
<feature type="transmembrane region" description="Helical" evidence="9">
    <location>
        <begin position="794"/>
        <end position="817"/>
    </location>
</feature>
<evidence type="ECO:0000256" key="8">
    <source>
        <dbReference type="SAM" id="MobiDB-lite"/>
    </source>
</evidence>
<evidence type="ECO:0000259" key="10">
    <source>
        <dbReference type="PROSITE" id="PS51910"/>
    </source>
</evidence>
<keyword evidence="4" id="KW-0146">Chitin degradation</keyword>
<evidence type="ECO:0000256" key="9">
    <source>
        <dbReference type="SAM" id="Phobius"/>
    </source>
</evidence>
<feature type="transmembrane region" description="Helical" evidence="9">
    <location>
        <begin position="338"/>
        <end position="358"/>
    </location>
</feature>
<keyword evidence="9" id="KW-0472">Membrane</keyword>
<evidence type="ECO:0000256" key="2">
    <source>
        <dbReference type="ARBA" id="ARBA00012729"/>
    </source>
</evidence>
<dbReference type="EC" id="3.2.1.14" evidence="2"/>
<dbReference type="InterPro" id="IPR050542">
    <property type="entry name" value="Glycosyl_Hydrlase18_Chitinase"/>
</dbReference>
<dbReference type="Proteomes" id="UP000779574">
    <property type="component" value="Unassembled WGS sequence"/>
</dbReference>
<feature type="transmembrane region" description="Helical" evidence="9">
    <location>
        <begin position="761"/>
        <end position="782"/>
    </location>
</feature>
<feature type="compositionally biased region" description="Polar residues" evidence="8">
    <location>
        <begin position="1"/>
        <end position="12"/>
    </location>
</feature>
<dbReference type="InterPro" id="IPR001579">
    <property type="entry name" value="Glyco_hydro_18_chit_AS"/>
</dbReference>
<dbReference type="GO" id="GO:0008843">
    <property type="term" value="F:endochitinase activity"/>
    <property type="evidence" value="ECO:0007669"/>
    <property type="project" value="UniProtKB-EC"/>
</dbReference>
<feature type="region of interest" description="Disordered" evidence="8">
    <location>
        <begin position="1"/>
        <end position="30"/>
    </location>
</feature>
<dbReference type="PROSITE" id="PS01095">
    <property type="entry name" value="GH18_1"/>
    <property type="match status" value="1"/>
</dbReference>
<feature type="region of interest" description="Disordered" evidence="8">
    <location>
        <begin position="192"/>
        <end position="220"/>
    </location>
</feature>
<dbReference type="GO" id="GO:0000272">
    <property type="term" value="P:polysaccharide catabolic process"/>
    <property type="evidence" value="ECO:0007669"/>
    <property type="project" value="UniProtKB-KW"/>
</dbReference>
<feature type="transmembrane region" description="Helical" evidence="9">
    <location>
        <begin position="737"/>
        <end position="755"/>
    </location>
</feature>
<evidence type="ECO:0000313" key="11">
    <source>
        <dbReference type="EMBL" id="KAG9683002.1"/>
    </source>
</evidence>
<accession>A0A9P8E7G5</accession>
<evidence type="ECO:0000256" key="7">
    <source>
        <dbReference type="ARBA" id="ARBA00023326"/>
    </source>
</evidence>
<evidence type="ECO:0000256" key="3">
    <source>
        <dbReference type="ARBA" id="ARBA00022801"/>
    </source>
</evidence>
<gene>
    <name evidence="11" type="ORF">KCU76_g13412</name>
</gene>
<reference evidence="11" key="2">
    <citation type="submission" date="2021-08" db="EMBL/GenBank/DDBJ databases">
        <authorList>
            <person name="Gostincar C."/>
            <person name="Sun X."/>
            <person name="Song Z."/>
            <person name="Gunde-Cimerman N."/>
        </authorList>
    </citation>
    <scope>NUCLEOTIDE SEQUENCE</scope>
    <source>
        <strain evidence="11">EXF-9911</strain>
    </source>
</reference>
<dbReference type="EMBL" id="JAHFXF010000748">
    <property type="protein sequence ID" value="KAG9683002.1"/>
    <property type="molecule type" value="Genomic_DNA"/>
</dbReference>
<feature type="region of interest" description="Disordered" evidence="8">
    <location>
        <begin position="81"/>
        <end position="161"/>
    </location>
</feature>
<dbReference type="PANTHER" id="PTHR45708:SF49">
    <property type="entry name" value="ENDOCHITINASE"/>
    <property type="match status" value="1"/>
</dbReference>
<keyword evidence="3" id="KW-0378">Hydrolase</keyword>
<dbReference type="PROSITE" id="PS51910">
    <property type="entry name" value="GH18_2"/>
    <property type="match status" value="1"/>
</dbReference>
<comment type="caution">
    <text evidence="11">The sequence shown here is derived from an EMBL/GenBank/DDBJ whole genome shotgun (WGS) entry which is preliminary data.</text>
</comment>
<dbReference type="InterPro" id="IPR017853">
    <property type="entry name" value="GH"/>
</dbReference>
<proteinExistence type="predicted"/>
<dbReference type="InterPro" id="IPR029044">
    <property type="entry name" value="Nucleotide-diphossugar_trans"/>
</dbReference>
<dbReference type="Pfam" id="PF03142">
    <property type="entry name" value="Chitin_synth_2"/>
    <property type="match status" value="1"/>
</dbReference>
<comment type="catalytic activity">
    <reaction evidence="1">
        <text>Random endo-hydrolysis of N-acetyl-beta-D-glucosaminide (1-&gt;4)-beta-linkages in chitin and chitodextrins.</text>
        <dbReference type="EC" id="3.2.1.14"/>
    </reaction>
</comment>
<feature type="region of interest" description="Disordered" evidence="8">
    <location>
        <begin position="875"/>
        <end position="907"/>
    </location>
</feature>
<dbReference type="GO" id="GO:0006032">
    <property type="term" value="P:chitin catabolic process"/>
    <property type="evidence" value="ECO:0007669"/>
    <property type="project" value="UniProtKB-KW"/>
</dbReference>
<feature type="compositionally biased region" description="Polar residues" evidence="8">
    <location>
        <begin position="133"/>
        <end position="142"/>
    </location>
</feature>
<dbReference type="Gene3D" id="3.20.20.80">
    <property type="entry name" value="Glycosidases"/>
    <property type="match status" value="1"/>
</dbReference>
<dbReference type="OrthoDB" id="370884at2759"/>
<feature type="domain" description="GH18" evidence="10">
    <location>
        <begin position="948"/>
        <end position="1250"/>
    </location>
</feature>
<feature type="compositionally biased region" description="Basic and acidic residues" evidence="8">
    <location>
        <begin position="270"/>
        <end position="279"/>
    </location>
</feature>
<evidence type="ECO:0000256" key="5">
    <source>
        <dbReference type="ARBA" id="ARBA00023277"/>
    </source>
</evidence>
<dbReference type="SUPFAM" id="SSF53448">
    <property type="entry name" value="Nucleotide-diphospho-sugar transferases"/>
    <property type="match status" value="1"/>
</dbReference>
<evidence type="ECO:0000256" key="4">
    <source>
        <dbReference type="ARBA" id="ARBA00023024"/>
    </source>
</evidence>
<keyword evidence="9" id="KW-1133">Transmembrane helix</keyword>
<keyword evidence="6" id="KW-0326">Glycosidase</keyword>
<evidence type="ECO:0000313" key="12">
    <source>
        <dbReference type="Proteomes" id="UP000779574"/>
    </source>
</evidence>
<dbReference type="PANTHER" id="PTHR45708">
    <property type="entry name" value="ENDOCHITINASE"/>
    <property type="match status" value="1"/>
</dbReference>
<feature type="compositionally biased region" description="Low complexity" evidence="8">
    <location>
        <begin position="194"/>
        <end position="212"/>
    </location>
</feature>
<evidence type="ECO:0000256" key="1">
    <source>
        <dbReference type="ARBA" id="ARBA00000822"/>
    </source>
</evidence>
<feature type="compositionally biased region" description="Basic and acidic residues" evidence="8">
    <location>
        <begin position="95"/>
        <end position="107"/>
    </location>
</feature>
<protein>
    <recommendedName>
        <fullName evidence="2">chitinase</fullName>
        <ecNumber evidence="2">3.2.1.14</ecNumber>
    </recommendedName>
</protein>
<dbReference type="GO" id="GO:0005576">
    <property type="term" value="C:extracellular region"/>
    <property type="evidence" value="ECO:0007669"/>
    <property type="project" value="TreeGrafter"/>
</dbReference>
<name>A0A9P8E7G5_AURME</name>
<sequence>MTDQIDTNNSYPLYSEDHPKYGSTKNAVPTIQVPKEAHTKAAPQGLGLDNFASDIAAKYHAQRNVRKHSRAGPDFREFLQKRNQRQDSQATLVDFARRPSRTNEGKFRLQVVPGDPHSTVPQRPGSSRRGSENSRPGSSNGPTDLRPTTPLKASPGLHGGEWGAFSWRPDINPIQPTHAKLQRLDSDATLVDTGSWRRGSRQSSRSGSRSGSLTEDPFRRKSDLTTLDAIPHTRLRQPSFFQPVIEIDPLVEKDRGLLIGGVKPLDPDLDQEKENKTTEPELAVAEPQTVTEEPKSTHQEHVIPTTQETFVTTTYPEIADPVDPCRNLTRMDLIKQRVVFSSNIFAINVAMLVFALFAPRGISGRWVLSFIVFIKSKDCISSLIGLAYLIYRAIKEYFMPPPPVESKWILSLIPAFSESEEMIRNCVFSLRDNDAQPHKQVMCIILDGKPRDVKQYMRITTTFKRQYVTSRFKRNEVVITAGFMEDVPVIVFEKVKNAGKKDSLILCHDLFNVMREDAPLYTKLLRKEIERNVLPTLVGEDFPGFDMVFCTDADSIIHKGAIAGLANALVRDPKAIASCGLVLVELEAGAEWSYWNLYQQFQYNFGQFVRRQAESVWGKVTCLPGCITMVAVRPEMAGAMTRYAAPITAYPVLLHQVQYLGTDRRLTYSMLSQSKDLHTLFVPDAVSETVAPQSLKHYLSQRRRWGSNAYFNNYFYFAGENMIWITRLWACIEVTRLSLVYYRVANTILFIYGLVSSFDLMSIIPLLIVSQLPTLWFLINTATNKQLRQRSHKILLGLVINKFMAPIMSVCVFTIVVKNLGSQAWGLTHGATSAAPAAAATSAAAEVVEKEKAQTQQGLLESLEPRNGSIMSIITEESSIGTNSPKPSSIASRDREGESEVNEIDEEDPREKIVGLLAAGLYGNNLKYYFPRQTLTQYPSSFDPLSNSVLAVYYGKAQYNSNPSLWDLCSLDDIDMIVMGFIRGFNGPNKQPNFDIGSCKTPYQPAANFTGITCPDLAANITRCQSLGKKVTISLGGSSSDLDLSNATDAQQSATTLWNIFGAGTDAPLARPFGNVTLDGFDFDYENYADTTYVDVLAGTLQSLFKTSTPDRYISASPLCANNTVMPWGFYQNANFIWPRFYNANACKAGGKGYNNSVTAWSDFLESVDSNIGPDYPRFYIGALGFQNYNNGGGYVDPNVFGNLVEYTKDRVGKERFGGVSIWEGTDALNTLTTDGANILNVTKEALLEPFTSDACD</sequence>
<feature type="non-terminal residue" evidence="11">
    <location>
        <position position="1257"/>
    </location>
</feature>
<keyword evidence="9" id="KW-0812">Transmembrane</keyword>
<dbReference type="InterPro" id="IPR001223">
    <property type="entry name" value="Glyco_hydro18_cat"/>
</dbReference>
<keyword evidence="5" id="KW-0119">Carbohydrate metabolism</keyword>